<dbReference type="InterPro" id="IPR036047">
    <property type="entry name" value="F-box-like_dom_sf"/>
</dbReference>
<protein>
    <recommendedName>
        <fullName evidence="1">F-box domain-containing protein</fullName>
    </recommendedName>
</protein>
<evidence type="ECO:0000313" key="3">
    <source>
        <dbReference type="Proteomes" id="UP000567179"/>
    </source>
</evidence>
<reference evidence="2 3" key="1">
    <citation type="journal article" date="2020" name="ISME J.">
        <title>Uncovering the hidden diversity of litter-decomposition mechanisms in mushroom-forming fungi.</title>
        <authorList>
            <person name="Floudas D."/>
            <person name="Bentzer J."/>
            <person name="Ahren D."/>
            <person name="Johansson T."/>
            <person name="Persson P."/>
            <person name="Tunlid A."/>
        </authorList>
    </citation>
    <scope>NUCLEOTIDE SEQUENCE [LARGE SCALE GENOMIC DNA]</scope>
    <source>
        <strain evidence="2 3">CBS 101986</strain>
    </source>
</reference>
<accession>A0A8H5F6F5</accession>
<dbReference type="EMBL" id="JAACJJ010000015">
    <property type="protein sequence ID" value="KAF5325421.1"/>
    <property type="molecule type" value="Genomic_DNA"/>
</dbReference>
<comment type="caution">
    <text evidence="2">The sequence shown here is derived from an EMBL/GenBank/DDBJ whole genome shotgun (WGS) entry which is preliminary data.</text>
</comment>
<dbReference type="Gene3D" id="3.80.10.10">
    <property type="entry name" value="Ribonuclease Inhibitor"/>
    <property type="match status" value="1"/>
</dbReference>
<dbReference type="SUPFAM" id="SSF81383">
    <property type="entry name" value="F-box domain"/>
    <property type="match status" value="1"/>
</dbReference>
<dbReference type="Gene3D" id="1.20.1280.50">
    <property type="match status" value="1"/>
</dbReference>
<dbReference type="OrthoDB" id="2884925at2759"/>
<dbReference type="InterPro" id="IPR032675">
    <property type="entry name" value="LRR_dom_sf"/>
</dbReference>
<evidence type="ECO:0000259" key="1">
    <source>
        <dbReference type="Pfam" id="PF12937"/>
    </source>
</evidence>
<dbReference type="AlphaFoldDB" id="A0A8H5F6F5"/>
<name>A0A8H5F6F5_9AGAR</name>
<dbReference type="Proteomes" id="UP000567179">
    <property type="component" value="Unassembled WGS sequence"/>
</dbReference>
<dbReference type="Pfam" id="PF12937">
    <property type="entry name" value="F-box-like"/>
    <property type="match status" value="1"/>
</dbReference>
<proteinExistence type="predicted"/>
<feature type="domain" description="F-box" evidence="1">
    <location>
        <begin position="44"/>
        <end position="93"/>
    </location>
</feature>
<organism evidence="2 3">
    <name type="scientific">Psilocybe cf. subviscida</name>
    <dbReference type="NCBI Taxonomy" id="2480587"/>
    <lineage>
        <taxon>Eukaryota</taxon>
        <taxon>Fungi</taxon>
        <taxon>Dikarya</taxon>
        <taxon>Basidiomycota</taxon>
        <taxon>Agaricomycotina</taxon>
        <taxon>Agaricomycetes</taxon>
        <taxon>Agaricomycetidae</taxon>
        <taxon>Agaricales</taxon>
        <taxon>Agaricineae</taxon>
        <taxon>Strophariaceae</taxon>
        <taxon>Psilocybe</taxon>
    </lineage>
</organism>
<sequence length="540" mass="61099">MATYNSFYEAQLMIDEEIADLTARMQESIRLLKARRNELAPVTKLPDEILFQIFVIFQDSIDLQHRQWQQIAHVCRYWRHVAVGSPSLWTRLHNPPHALTQLMLERSKNAPLDVALTGMWLKKTILTGTLAIILQAIERIRTIKFEVMPFSVLDTVHDIFAGLDRDWEASSLETLIIGAEVQQGPPPASVRVVTNVFRSTSLLRRLSVKYGYYNWGMLPLPSLTHLDLRGMSLGNVSGAHLIETLRQMPNLKTLKINWKNMNIHQFPPTPHPQPIHLPCLQTLKIFDSHQAHLELFLSLIVLPKLHQLVADPDPVNDVVTFTNMILSLIRKANFGPLEFFSIKRQDVMISTSPGANIYNDDETSSFINIYIVPDDEDALDDDCTRFEFVADILSCITLLDCPDKIPLRYISLDCLDAPVGQFTHLFSRLPHLETIEVRQHLGLVLFEALDVTSYISSGATPSAPIPFPKLSSITWNGKAHQYSSSIPMLSLAVFNNLYNSLLSRYDISVPSITLKLVDCGHLDDAQVHQFQEIGVKIVVS</sequence>
<evidence type="ECO:0000313" key="2">
    <source>
        <dbReference type="EMBL" id="KAF5325421.1"/>
    </source>
</evidence>
<dbReference type="PANTHER" id="PTHR38926:SF72">
    <property type="entry name" value="IM:7136021-RELATED"/>
    <property type="match status" value="1"/>
</dbReference>
<keyword evidence="3" id="KW-1185">Reference proteome</keyword>
<dbReference type="SUPFAM" id="SSF52047">
    <property type="entry name" value="RNI-like"/>
    <property type="match status" value="1"/>
</dbReference>
<dbReference type="PANTHER" id="PTHR38926">
    <property type="entry name" value="F-BOX DOMAIN CONTAINING PROTEIN, EXPRESSED"/>
    <property type="match status" value="1"/>
</dbReference>
<gene>
    <name evidence="2" type="ORF">D9619_010027</name>
</gene>
<dbReference type="InterPro" id="IPR001810">
    <property type="entry name" value="F-box_dom"/>
</dbReference>